<name>A0A382HJC8_9ZZZZ</name>
<sequence>MSEKKSKQTIIERMGNSKIWKSIIRSGIPRTRRQRMHAILGSVFLHLHP</sequence>
<evidence type="ECO:0000313" key="1">
    <source>
        <dbReference type="EMBL" id="SVB87386.1"/>
    </source>
</evidence>
<reference evidence="1" key="1">
    <citation type="submission" date="2018-05" db="EMBL/GenBank/DDBJ databases">
        <authorList>
            <person name="Lanie J.A."/>
            <person name="Ng W.-L."/>
            <person name="Kazmierczak K.M."/>
            <person name="Andrzejewski T.M."/>
            <person name="Davidsen T.M."/>
            <person name="Wayne K.J."/>
            <person name="Tettelin H."/>
            <person name="Glass J.I."/>
            <person name="Rusch D."/>
            <person name="Podicherti R."/>
            <person name="Tsui H.-C.T."/>
            <person name="Winkler M.E."/>
        </authorList>
    </citation>
    <scope>NUCLEOTIDE SEQUENCE</scope>
</reference>
<organism evidence="1">
    <name type="scientific">marine metagenome</name>
    <dbReference type="NCBI Taxonomy" id="408172"/>
    <lineage>
        <taxon>unclassified sequences</taxon>
        <taxon>metagenomes</taxon>
        <taxon>ecological metagenomes</taxon>
    </lineage>
</organism>
<gene>
    <name evidence="1" type="ORF">METZ01_LOCUS240240</name>
</gene>
<proteinExistence type="predicted"/>
<dbReference type="AlphaFoldDB" id="A0A382HJC8"/>
<feature type="non-terminal residue" evidence="1">
    <location>
        <position position="49"/>
    </location>
</feature>
<dbReference type="EMBL" id="UINC01061619">
    <property type="protein sequence ID" value="SVB87386.1"/>
    <property type="molecule type" value="Genomic_DNA"/>
</dbReference>
<protein>
    <submittedName>
        <fullName evidence="1">Uncharacterized protein</fullName>
    </submittedName>
</protein>
<accession>A0A382HJC8</accession>